<accession>A0A6J7CLA9</accession>
<protein>
    <submittedName>
        <fullName evidence="3">Unannotated protein</fullName>
    </submittedName>
</protein>
<sequence length="267" mass="29397">MQANTVHYANRRRYRHLVATRDSFLLVPPSEGKTPGGTKDSKQGVFDDQLRRSRKALASALRKELATITPARTTKLLKARGDLLDSSLTATKAALGSTPLTLPAWQRYSGVVWAHVDPASLRPRDRARLLIPSGLYGLNAATDEIAEYRLTMNVTLDGVGSLSSFWKEHLTHAIEAHCAKTTVVDLLPAEHRRSIDFEQLSETADVISVRFLTFDKKNAAGHGAKAVKGVLARAILVDGLDVVDHFSWEGWKATRTKNEISVRAPKP</sequence>
<dbReference type="PANTHER" id="PTHR30283">
    <property type="entry name" value="PEROXIDE STRESS RESPONSE PROTEIN YAAA"/>
    <property type="match status" value="1"/>
</dbReference>
<dbReference type="InterPro" id="IPR005583">
    <property type="entry name" value="YaaA"/>
</dbReference>
<gene>
    <name evidence="2" type="ORF">UFOPK3164_00377</name>
    <name evidence="3" type="ORF">UFOPK3427_00080</name>
    <name evidence="4" type="ORF">UFOPK4112_01229</name>
</gene>
<dbReference type="PANTHER" id="PTHR30283:SF4">
    <property type="entry name" value="PEROXIDE STRESS RESISTANCE PROTEIN YAAA"/>
    <property type="match status" value="1"/>
</dbReference>
<reference evidence="3" key="1">
    <citation type="submission" date="2020-05" db="EMBL/GenBank/DDBJ databases">
        <authorList>
            <person name="Chiriac C."/>
            <person name="Salcher M."/>
            <person name="Ghai R."/>
            <person name="Kavagutti S V."/>
        </authorList>
    </citation>
    <scope>NUCLEOTIDE SEQUENCE</scope>
</reference>
<dbReference type="AlphaFoldDB" id="A0A6J7CLA9"/>
<feature type="region of interest" description="Disordered" evidence="1">
    <location>
        <begin position="27"/>
        <end position="48"/>
    </location>
</feature>
<name>A0A6J7CLA9_9ZZZZ</name>
<proteinExistence type="predicted"/>
<dbReference type="GO" id="GO:0005829">
    <property type="term" value="C:cytosol"/>
    <property type="evidence" value="ECO:0007669"/>
    <property type="project" value="TreeGrafter"/>
</dbReference>
<dbReference type="Pfam" id="PF03883">
    <property type="entry name" value="H2O2_YaaD"/>
    <property type="match status" value="1"/>
</dbReference>
<dbReference type="EMBL" id="CAFBPM010000012">
    <property type="protein sequence ID" value="CAB5026099.1"/>
    <property type="molecule type" value="Genomic_DNA"/>
</dbReference>
<evidence type="ECO:0000256" key="1">
    <source>
        <dbReference type="SAM" id="MobiDB-lite"/>
    </source>
</evidence>
<dbReference type="EMBL" id="CAFABE010000010">
    <property type="protein sequence ID" value="CAB4820432.1"/>
    <property type="molecule type" value="Genomic_DNA"/>
</dbReference>
<evidence type="ECO:0000313" key="3">
    <source>
        <dbReference type="EMBL" id="CAB4859282.1"/>
    </source>
</evidence>
<dbReference type="GO" id="GO:0033194">
    <property type="term" value="P:response to hydroperoxide"/>
    <property type="evidence" value="ECO:0007669"/>
    <property type="project" value="TreeGrafter"/>
</dbReference>
<organism evidence="3">
    <name type="scientific">freshwater metagenome</name>
    <dbReference type="NCBI Taxonomy" id="449393"/>
    <lineage>
        <taxon>unclassified sequences</taxon>
        <taxon>metagenomes</taxon>
        <taxon>ecological metagenomes</taxon>
    </lineage>
</organism>
<evidence type="ECO:0000313" key="2">
    <source>
        <dbReference type="EMBL" id="CAB4820432.1"/>
    </source>
</evidence>
<dbReference type="EMBL" id="CAFBLT010000001">
    <property type="protein sequence ID" value="CAB4859282.1"/>
    <property type="molecule type" value="Genomic_DNA"/>
</dbReference>
<evidence type="ECO:0000313" key="4">
    <source>
        <dbReference type="EMBL" id="CAB5026099.1"/>
    </source>
</evidence>